<gene>
    <name evidence="5" type="ORF">EAH88_10790</name>
</gene>
<reference evidence="5 6" key="1">
    <citation type="journal article" date="2019" name="Environ. Microbiol.">
        <title>Species interactions and distinct microbial communities in high Arctic permafrost affected cryosols are associated with the CH4 and CO2 gas fluxes.</title>
        <authorList>
            <person name="Altshuler I."/>
            <person name="Hamel J."/>
            <person name="Turney S."/>
            <person name="Magnuson E."/>
            <person name="Levesque R."/>
            <person name="Greer C."/>
            <person name="Whyte L.G."/>
        </authorList>
    </citation>
    <scope>NUCLEOTIDE SEQUENCE [LARGE SCALE GENOMIC DNA]</scope>
    <source>
        <strain evidence="5 6">S13Y</strain>
    </source>
</reference>
<dbReference type="Pfam" id="PF05860">
    <property type="entry name" value="TPS"/>
    <property type="match status" value="1"/>
</dbReference>
<accession>A0A502C7E4</accession>
<dbReference type="InterPro" id="IPR011050">
    <property type="entry name" value="Pectin_lyase_fold/virulence"/>
</dbReference>
<dbReference type="Pfam" id="PF18886">
    <property type="entry name" value="DUF5649"/>
    <property type="match status" value="6"/>
</dbReference>
<evidence type="ECO:0000256" key="2">
    <source>
        <dbReference type="ARBA" id="ARBA00022525"/>
    </source>
</evidence>
<name>A0A502C7E4_9GAMM</name>
<evidence type="ECO:0000313" key="6">
    <source>
        <dbReference type="Proteomes" id="UP000319486"/>
    </source>
</evidence>
<feature type="domain" description="Filamentous haemagglutinin FhaB/tRNA nuclease CdiA-like TPS" evidence="4">
    <location>
        <begin position="57"/>
        <end position="169"/>
    </location>
</feature>
<dbReference type="PANTHER" id="PTHR12338:SF8">
    <property type="entry name" value="HEME_HEMOPEXIN-BINDING PROTEIN"/>
    <property type="match status" value="1"/>
</dbReference>
<dbReference type="SMART" id="SM00912">
    <property type="entry name" value="Haemagg_act"/>
    <property type="match status" value="1"/>
</dbReference>
<dbReference type="NCBIfam" id="TIGR01901">
    <property type="entry name" value="adhes_NPXG"/>
    <property type="match status" value="1"/>
</dbReference>
<dbReference type="Gene3D" id="2.160.20.10">
    <property type="entry name" value="Single-stranded right-handed beta-helix, Pectin lyase-like"/>
    <property type="match status" value="1"/>
</dbReference>
<keyword evidence="3" id="KW-0732">Signal</keyword>
<protein>
    <submittedName>
        <fullName evidence="5">Filamentous hemagglutinin N-terminal domain-containing protein</fullName>
    </submittedName>
</protein>
<dbReference type="EMBL" id="RCZO01000005">
    <property type="protein sequence ID" value="TPG08712.1"/>
    <property type="molecule type" value="Genomic_DNA"/>
</dbReference>
<dbReference type="GO" id="GO:0005576">
    <property type="term" value="C:extracellular region"/>
    <property type="evidence" value="ECO:0007669"/>
    <property type="project" value="UniProtKB-SubCell"/>
</dbReference>
<dbReference type="PANTHER" id="PTHR12338">
    <property type="entry name" value="AUTOTRANSPORTER"/>
    <property type="match status" value="1"/>
</dbReference>
<comment type="caution">
    <text evidence="5">The sequence shown here is derived from an EMBL/GenBank/DDBJ whole genome shotgun (WGS) entry which is preliminary data.</text>
</comment>
<evidence type="ECO:0000259" key="4">
    <source>
        <dbReference type="SMART" id="SM00912"/>
    </source>
</evidence>
<dbReference type="InterPro" id="IPR050909">
    <property type="entry name" value="Bact_Autotransporter_VF"/>
</dbReference>
<keyword evidence="2" id="KW-0964">Secreted</keyword>
<proteinExistence type="predicted"/>
<sequence>MMTMSKSTRINRRNPRTSARMHATPALVTPLPLRKTWPISLCVGLVVGSIVFSSDVLAGGPTGGVVVGGSGTITQSGNNTVINQASSRLALNWQTFNVGANESVLFNQPSRSAVALNRILDQNPSQIFGRINSNGQIFLINTHGIIFGATAQMNVGGLLASTLDLTPNDFLAGHYNLNAVAPAAGVVNHGLIQAASGGSVSLVGGSVLNDGLIFANYGKINLDGADHATLDFDGNGLINIQITGELKQRLDAKEAAVTNKGKLSAEDGTVVLQAAATKDLFTNLVNNSGVIDASGISTDGGVVRLVGNGGNVESSGSINVSGVHGGSAQLLSDANVGVTGRIDASGEQGGGTIRVGGGYQGGEGLTTANVTYLGPDAVLDADATGYGNGGSVVLWGNQGNNFLGSIAARGGVLGGNGGLVETSSHYGLNAQGSVDASSPRGRAGTWLIDPYNITIQTGAGTLSSPFSASADSTIKASDLNTALNGTNVTVFTGSSGASNGDITVNAAIKPSAGDNVLYLKAAGGIYVNADISAADASHKLDLYLWSNYGGTAAGASYVSNASCAALVSCVVTVGDTANAAIATNGGLVDVETGIGGGAFTLGVGSKTGSINTGTGVLTVHATGISEAAGANTITAGAATLDAGAGAIALGNAGNNFSGAVSLSNSGANDVVLNNGTHALNLAASTLGSGALTISATGISQSGAITQAASAAGATFNAGAGAISLGNSGNNFTGSVSLNNSGANAVTLNNGTHALDLATSALGSGALTVSAAGISQSGMITQAASAGAATFNAGTNAITLTDAGNAFTGAVSLAGSNVSLVNSTATILGTTTATGTLDVGSNGALSQSGALTVTGAATFTQNSTTAGATQDVNLGSQNNSFQGGVTFAAGAGAGINNLSLKNIFATPGTLTLPANVASILTLNYTNAALTVPLAGVVAGGLDLTAGSGITINGNVSTSGAQAYHSAVTLGADAILASSGNGNIGFDSTVDGAYALTVNTGGATSFGGAVGGATRLTSLTTDAGGSTMLGGNVTTSGAQTYSDALTLGGDATLASSGAGAINLGSTVDGAHALAVNTSGATTFGGAVGGTTALTSLTTDAGGGTTLNGNVSTTGAQTYNDAVTLSGSATLTSSGAGAISLNSAVDGAHSLTVNTTGVTTLVGAVGGTTALTSLTTDAGGSTMLGGNVTTSGAQTYNDAVALSSNATLASSGAGAINLGGTVNGAHALAVNTSGATTFGGAVGGTTALTSLTTDAGGGTTLNGNVSTTGAQTYNDAIALGTDVTLATANGAVSFGSTVDNATATKRALTVNAGTGAVTFTGALGNGANGALASLATNSGTFNANALNIGSGGLAVTTAAGGIAQGGAFTVAGTSSFNAGSGAITLTNSGNDFTGAVSLSNSGANDVAVSDANALVLGASTIGSGALTLTATGISQTGAIVQAAGGGAVTLDAGAGDLTLTNAGNDFTGPVTASGQAVRITDATALDMVGFTSALNKDVSLVAGGQLTLAPTITAIDTGSGNLTLSS</sequence>
<dbReference type="InterPro" id="IPR008638">
    <property type="entry name" value="FhaB/CdiA-like_TPS"/>
</dbReference>
<evidence type="ECO:0000256" key="1">
    <source>
        <dbReference type="ARBA" id="ARBA00004613"/>
    </source>
</evidence>
<keyword evidence="6" id="KW-1185">Reference proteome</keyword>
<evidence type="ECO:0000313" key="5">
    <source>
        <dbReference type="EMBL" id="TPG08712.1"/>
    </source>
</evidence>
<evidence type="ECO:0000256" key="3">
    <source>
        <dbReference type="ARBA" id="ARBA00022729"/>
    </source>
</evidence>
<dbReference type="Proteomes" id="UP000319486">
    <property type="component" value="Unassembled WGS sequence"/>
</dbReference>
<dbReference type="SUPFAM" id="SSF51126">
    <property type="entry name" value="Pectin lyase-like"/>
    <property type="match status" value="1"/>
</dbReference>
<comment type="subcellular location">
    <subcellularLocation>
        <location evidence="1">Secreted</location>
    </subcellularLocation>
</comment>
<dbReference type="InterPro" id="IPR012334">
    <property type="entry name" value="Pectin_lyas_fold"/>
</dbReference>
<dbReference type="InterPro" id="IPR043709">
    <property type="entry name" value="DUF5649"/>
</dbReference>
<organism evidence="5 6">
    <name type="scientific">Rhodanobacter glycinis</name>
    <dbReference type="NCBI Taxonomy" id="582702"/>
    <lineage>
        <taxon>Bacteria</taxon>
        <taxon>Pseudomonadati</taxon>
        <taxon>Pseudomonadota</taxon>
        <taxon>Gammaproteobacteria</taxon>
        <taxon>Lysobacterales</taxon>
        <taxon>Rhodanobacteraceae</taxon>
        <taxon>Rhodanobacter</taxon>
    </lineage>
</organism>
<feature type="non-terminal residue" evidence="5">
    <location>
        <position position="1523"/>
    </location>
</feature>